<keyword evidence="3 6" id="KW-0133">Cell shape</keyword>
<dbReference type="GO" id="GO:0071555">
    <property type="term" value="P:cell wall organization"/>
    <property type="evidence" value="ECO:0007669"/>
    <property type="project" value="UniProtKB-UniRule"/>
</dbReference>
<dbReference type="Gene3D" id="2.40.440.10">
    <property type="entry name" value="L,D-transpeptidase catalytic domain-like"/>
    <property type="match status" value="1"/>
</dbReference>
<evidence type="ECO:0000256" key="4">
    <source>
        <dbReference type="ARBA" id="ARBA00022984"/>
    </source>
</evidence>
<comment type="pathway">
    <text evidence="1 6">Cell wall biogenesis; peptidoglycan biosynthesis.</text>
</comment>
<feature type="active site" description="Proton donor/acceptor" evidence="6">
    <location>
        <position position="154"/>
    </location>
</feature>
<organism evidence="8">
    <name type="scientific">Leptolyngbya sp. NK1-12</name>
    <dbReference type="NCBI Taxonomy" id="2547451"/>
    <lineage>
        <taxon>Bacteria</taxon>
        <taxon>Bacillati</taxon>
        <taxon>Cyanobacteriota</taxon>
        <taxon>Cyanophyceae</taxon>
        <taxon>Leptolyngbyales</taxon>
        <taxon>Leptolyngbyaceae</taxon>
        <taxon>Leptolyngbya group</taxon>
        <taxon>Leptolyngbya</taxon>
    </lineage>
</organism>
<dbReference type="EMBL" id="CP053588">
    <property type="protein sequence ID" value="WNZ28054.1"/>
    <property type="molecule type" value="Genomic_DNA"/>
</dbReference>
<protein>
    <submittedName>
        <fullName evidence="8">L,D-transpeptidase</fullName>
    </submittedName>
</protein>
<sequence length="195" mass="21820">MNWTRKFSPLWIQSPRHKLLATITIVAGLSVNPALLEIETAAVWADSQGTSEPTEHHSTPPSEPTEFIAAWIADLQQSNQRWIQVDLSDQRLTAWEGDTPMYSARVSTGREGDWTPPGVYAVETKYRTTSMQGEGYNIPDVPYVMYFFGSYAIHGVYWHNNFGAPASRGCVGLEPAQAEWLFGWASEGTRVVVQQ</sequence>
<evidence type="ECO:0000256" key="5">
    <source>
        <dbReference type="ARBA" id="ARBA00023316"/>
    </source>
</evidence>
<feature type="active site" description="Nucleophile" evidence="6">
    <location>
        <position position="170"/>
    </location>
</feature>
<dbReference type="AlphaFoldDB" id="A0AA96WMK2"/>
<dbReference type="PANTHER" id="PTHR30582">
    <property type="entry name" value="L,D-TRANSPEPTIDASE"/>
    <property type="match status" value="1"/>
</dbReference>
<reference evidence="8" key="1">
    <citation type="submission" date="2020-05" db="EMBL/GenBank/DDBJ databases">
        <authorList>
            <person name="Zhu T."/>
            <person name="Keshari N."/>
            <person name="Lu X."/>
        </authorList>
    </citation>
    <scope>NUCLEOTIDE SEQUENCE</scope>
    <source>
        <strain evidence="8">NK1-12</strain>
        <plasmid evidence="8">p1</plasmid>
    </source>
</reference>
<dbReference type="GO" id="GO:0005576">
    <property type="term" value="C:extracellular region"/>
    <property type="evidence" value="ECO:0007669"/>
    <property type="project" value="TreeGrafter"/>
</dbReference>
<geneLocation type="plasmid" evidence="8">
    <name>p1</name>
</geneLocation>
<dbReference type="RefSeq" id="WP_316437215.1">
    <property type="nucleotide sequence ID" value="NZ_CP053588.1"/>
</dbReference>
<evidence type="ECO:0000256" key="1">
    <source>
        <dbReference type="ARBA" id="ARBA00004752"/>
    </source>
</evidence>
<evidence type="ECO:0000256" key="3">
    <source>
        <dbReference type="ARBA" id="ARBA00022960"/>
    </source>
</evidence>
<dbReference type="InterPro" id="IPR038063">
    <property type="entry name" value="Transpep_catalytic_dom"/>
</dbReference>
<dbReference type="InterPro" id="IPR050979">
    <property type="entry name" value="LD-transpeptidase"/>
</dbReference>
<dbReference type="PROSITE" id="PS52029">
    <property type="entry name" value="LD_TPASE"/>
    <property type="match status" value="1"/>
</dbReference>
<feature type="domain" description="L,D-TPase catalytic" evidence="7">
    <location>
        <begin position="81"/>
        <end position="194"/>
    </location>
</feature>
<evidence type="ECO:0000256" key="2">
    <source>
        <dbReference type="ARBA" id="ARBA00022679"/>
    </source>
</evidence>
<keyword evidence="4 6" id="KW-0573">Peptidoglycan synthesis</keyword>
<evidence type="ECO:0000313" key="8">
    <source>
        <dbReference type="EMBL" id="WNZ28054.1"/>
    </source>
</evidence>
<dbReference type="InterPro" id="IPR005490">
    <property type="entry name" value="LD_TPept_cat_dom"/>
</dbReference>
<accession>A0AA96WMK2</accession>
<evidence type="ECO:0000256" key="6">
    <source>
        <dbReference type="PROSITE-ProRule" id="PRU01373"/>
    </source>
</evidence>
<dbReference type="SUPFAM" id="SSF141523">
    <property type="entry name" value="L,D-transpeptidase catalytic domain-like"/>
    <property type="match status" value="1"/>
</dbReference>
<proteinExistence type="predicted"/>
<dbReference type="CDD" id="cd16913">
    <property type="entry name" value="YkuD_like"/>
    <property type="match status" value="1"/>
</dbReference>
<dbReference type="GO" id="GO:0071972">
    <property type="term" value="F:peptidoglycan L,D-transpeptidase activity"/>
    <property type="evidence" value="ECO:0007669"/>
    <property type="project" value="TreeGrafter"/>
</dbReference>
<dbReference type="Pfam" id="PF03734">
    <property type="entry name" value="YkuD"/>
    <property type="match status" value="1"/>
</dbReference>
<evidence type="ECO:0000259" key="7">
    <source>
        <dbReference type="PROSITE" id="PS52029"/>
    </source>
</evidence>
<dbReference type="GO" id="GO:0008360">
    <property type="term" value="P:regulation of cell shape"/>
    <property type="evidence" value="ECO:0007669"/>
    <property type="project" value="UniProtKB-UniRule"/>
</dbReference>
<name>A0AA96WMK2_9CYAN</name>
<gene>
    <name evidence="8" type="ORF">HJG54_34640</name>
</gene>
<keyword evidence="8" id="KW-0614">Plasmid</keyword>
<keyword evidence="5 6" id="KW-0961">Cell wall biogenesis/degradation</keyword>
<dbReference type="PANTHER" id="PTHR30582:SF2">
    <property type="entry name" value="L,D-TRANSPEPTIDASE YCIB-RELATED"/>
    <property type="match status" value="1"/>
</dbReference>
<dbReference type="GO" id="GO:0016740">
    <property type="term" value="F:transferase activity"/>
    <property type="evidence" value="ECO:0007669"/>
    <property type="project" value="UniProtKB-KW"/>
</dbReference>
<keyword evidence="2" id="KW-0808">Transferase</keyword>
<dbReference type="GO" id="GO:0018104">
    <property type="term" value="P:peptidoglycan-protein cross-linking"/>
    <property type="evidence" value="ECO:0007669"/>
    <property type="project" value="TreeGrafter"/>
</dbReference>